<feature type="non-terminal residue" evidence="1">
    <location>
        <position position="78"/>
    </location>
</feature>
<organism evidence="1 2">
    <name type="scientific">Streptomyces varsoviensis</name>
    <dbReference type="NCBI Taxonomy" id="67373"/>
    <lineage>
        <taxon>Bacteria</taxon>
        <taxon>Bacillati</taxon>
        <taxon>Actinomycetota</taxon>
        <taxon>Actinomycetes</taxon>
        <taxon>Kitasatosporales</taxon>
        <taxon>Streptomycetaceae</taxon>
        <taxon>Streptomyces</taxon>
    </lineage>
</organism>
<evidence type="ECO:0000313" key="2">
    <source>
        <dbReference type="Proteomes" id="UP000037020"/>
    </source>
</evidence>
<name>A0ABR5JBF0_9ACTN</name>
<accession>A0ABR5JBF0</accession>
<sequence length="78" mass="7898">MAPDPLDLVLSPRPPAFALIHRPERAGGGGGGVLDVLVGEVSAVNALADIPLPEPAGGAGHDVLVLVPFRQLAERGFA</sequence>
<keyword evidence="2" id="KW-1185">Reference proteome</keyword>
<evidence type="ECO:0000313" key="1">
    <source>
        <dbReference type="EMBL" id="KOG90783.1"/>
    </source>
</evidence>
<comment type="caution">
    <text evidence="1">The sequence shown here is derived from an EMBL/GenBank/DDBJ whole genome shotgun (WGS) entry which is preliminary data.</text>
</comment>
<gene>
    <name evidence="1" type="ORF">ADK38_06785</name>
</gene>
<dbReference type="Proteomes" id="UP000037020">
    <property type="component" value="Unassembled WGS sequence"/>
</dbReference>
<protein>
    <submittedName>
        <fullName evidence="1">Uncharacterized protein</fullName>
    </submittedName>
</protein>
<proteinExistence type="predicted"/>
<dbReference type="EMBL" id="LGUT01000559">
    <property type="protein sequence ID" value="KOG90783.1"/>
    <property type="molecule type" value="Genomic_DNA"/>
</dbReference>
<reference evidence="1 2" key="1">
    <citation type="submission" date="2015-07" db="EMBL/GenBank/DDBJ databases">
        <authorList>
            <person name="Ju K.-S."/>
            <person name="Doroghazi J.R."/>
            <person name="Metcalf W.W."/>
        </authorList>
    </citation>
    <scope>NUCLEOTIDE SEQUENCE [LARGE SCALE GENOMIC DNA]</scope>
    <source>
        <strain evidence="1 2">NRRL B-3589</strain>
    </source>
</reference>